<accession>A0A8S5P927</accession>
<name>A0A8S5P927_9CAUD</name>
<organism evidence="1">
    <name type="scientific">Siphoviridae sp. ctpoI7</name>
    <dbReference type="NCBI Taxonomy" id="2825678"/>
    <lineage>
        <taxon>Viruses</taxon>
        <taxon>Duplodnaviria</taxon>
        <taxon>Heunggongvirae</taxon>
        <taxon>Uroviricota</taxon>
        <taxon>Caudoviricetes</taxon>
    </lineage>
</organism>
<evidence type="ECO:0000313" key="1">
    <source>
        <dbReference type="EMBL" id="DAE03582.1"/>
    </source>
</evidence>
<protein>
    <submittedName>
        <fullName evidence="1">Uncharacterized protein</fullName>
    </submittedName>
</protein>
<dbReference type="EMBL" id="BK015368">
    <property type="protein sequence ID" value="DAE03582.1"/>
    <property type="molecule type" value="Genomic_DNA"/>
</dbReference>
<sequence length="58" mass="7149">MYLFLFLFLFLIFFFFHLIGRNKNNQSSKQTNINETFSLNFLIKQTNHKHFNQISKKF</sequence>
<proteinExistence type="predicted"/>
<reference evidence="1" key="1">
    <citation type="journal article" date="2021" name="Proc. Natl. Acad. Sci. U.S.A.">
        <title>A Catalog of Tens of Thousands of Viruses from Human Metagenomes Reveals Hidden Associations with Chronic Diseases.</title>
        <authorList>
            <person name="Tisza M.J."/>
            <person name="Buck C.B."/>
        </authorList>
    </citation>
    <scope>NUCLEOTIDE SEQUENCE</scope>
    <source>
        <strain evidence="1">CtpoI7</strain>
    </source>
</reference>